<dbReference type="NCBIfam" id="TIGR00689">
    <property type="entry name" value="rpiB_lacA_lacB"/>
    <property type="match status" value="1"/>
</dbReference>
<gene>
    <name evidence="3" type="primary">rpiB</name>
    <name evidence="3" type="ORF">ACFO5Q_17960</name>
</gene>
<sequence length="145" mass="15268">MASETIAIACDHAGFDLKESLKKELTERGFDVLDLGTNGPDSVDYPDFGVAMGDAIAEGKVRRGVLVCGSGIGISIAANRNPAVRAALCQNGLMAKLSRQHNDANVLALGSRLIGIETAIDCLDAFLNTAFEGGRHQRRVDKLGA</sequence>
<dbReference type="NCBIfam" id="NF004051">
    <property type="entry name" value="PRK05571.1"/>
    <property type="match status" value="1"/>
</dbReference>
<dbReference type="Pfam" id="PF02502">
    <property type="entry name" value="LacAB_rpiB"/>
    <property type="match status" value="1"/>
</dbReference>
<dbReference type="PIRSF" id="PIRSF005384">
    <property type="entry name" value="RpiB_LacA_B"/>
    <property type="match status" value="1"/>
</dbReference>
<dbReference type="RefSeq" id="WP_068145132.1">
    <property type="nucleotide sequence ID" value="NZ_JBHSCR010000035.1"/>
</dbReference>
<dbReference type="InterPro" id="IPR036569">
    <property type="entry name" value="RpiB_LacA_LacB_sf"/>
</dbReference>
<name>A0ABV8UGG9_9PROT</name>
<dbReference type="Proteomes" id="UP001595776">
    <property type="component" value="Unassembled WGS sequence"/>
</dbReference>
<evidence type="ECO:0000256" key="1">
    <source>
        <dbReference type="ARBA" id="ARBA00008754"/>
    </source>
</evidence>
<dbReference type="NCBIfam" id="TIGR01120">
    <property type="entry name" value="rpiB"/>
    <property type="match status" value="1"/>
</dbReference>
<reference evidence="4" key="1">
    <citation type="journal article" date="2019" name="Int. J. Syst. Evol. Microbiol.">
        <title>The Global Catalogue of Microorganisms (GCM) 10K type strain sequencing project: providing services to taxonomists for standard genome sequencing and annotation.</title>
        <authorList>
            <consortium name="The Broad Institute Genomics Platform"/>
            <consortium name="The Broad Institute Genome Sequencing Center for Infectious Disease"/>
            <person name="Wu L."/>
            <person name="Ma J."/>
        </authorList>
    </citation>
    <scope>NUCLEOTIDE SEQUENCE [LARGE SCALE GENOMIC DNA]</scope>
    <source>
        <strain evidence="4">CGMCC 1.15304</strain>
    </source>
</reference>
<protein>
    <submittedName>
        <fullName evidence="3">Ribose 5-phosphate isomerase B</fullName>
        <ecNumber evidence="3">5.3.1.6</ecNumber>
    </submittedName>
</protein>
<dbReference type="PANTHER" id="PTHR30345">
    <property type="entry name" value="RIBOSE-5-PHOSPHATE ISOMERASE B"/>
    <property type="match status" value="1"/>
</dbReference>
<dbReference type="EMBL" id="JBHSCR010000035">
    <property type="protein sequence ID" value="MFC4349741.1"/>
    <property type="molecule type" value="Genomic_DNA"/>
</dbReference>
<dbReference type="EC" id="5.3.1.6" evidence="3"/>
<dbReference type="InterPro" id="IPR004785">
    <property type="entry name" value="RpiB"/>
</dbReference>
<keyword evidence="2 3" id="KW-0413">Isomerase</keyword>
<accession>A0ABV8UGG9</accession>
<comment type="caution">
    <text evidence="3">The sequence shown here is derived from an EMBL/GenBank/DDBJ whole genome shotgun (WGS) entry which is preliminary data.</text>
</comment>
<dbReference type="SUPFAM" id="SSF89623">
    <property type="entry name" value="Ribose/Galactose isomerase RpiB/AlsB"/>
    <property type="match status" value="1"/>
</dbReference>
<dbReference type="GO" id="GO:0004751">
    <property type="term" value="F:ribose-5-phosphate isomerase activity"/>
    <property type="evidence" value="ECO:0007669"/>
    <property type="project" value="UniProtKB-EC"/>
</dbReference>
<evidence type="ECO:0000313" key="4">
    <source>
        <dbReference type="Proteomes" id="UP001595776"/>
    </source>
</evidence>
<dbReference type="Gene3D" id="3.40.1400.10">
    <property type="entry name" value="Sugar-phosphate isomerase, RpiB/LacA/LacB"/>
    <property type="match status" value="1"/>
</dbReference>
<dbReference type="PANTHER" id="PTHR30345:SF0">
    <property type="entry name" value="DNA DAMAGE-REPAIR_TOLERATION PROTEIN DRT102"/>
    <property type="match status" value="1"/>
</dbReference>
<evidence type="ECO:0000313" key="3">
    <source>
        <dbReference type="EMBL" id="MFC4349741.1"/>
    </source>
</evidence>
<comment type="similarity">
    <text evidence="1">Belongs to the LacAB/RpiB family.</text>
</comment>
<proteinExistence type="inferred from homology"/>
<dbReference type="InterPro" id="IPR003500">
    <property type="entry name" value="RpiB_LacA_LacB"/>
</dbReference>
<keyword evidence="4" id="KW-1185">Reference proteome</keyword>
<evidence type="ECO:0000256" key="2">
    <source>
        <dbReference type="ARBA" id="ARBA00023235"/>
    </source>
</evidence>
<organism evidence="3 4">
    <name type="scientific">Kordiimonas lipolytica</name>
    <dbReference type="NCBI Taxonomy" id="1662421"/>
    <lineage>
        <taxon>Bacteria</taxon>
        <taxon>Pseudomonadati</taxon>
        <taxon>Pseudomonadota</taxon>
        <taxon>Alphaproteobacteria</taxon>
        <taxon>Kordiimonadales</taxon>
        <taxon>Kordiimonadaceae</taxon>
        <taxon>Kordiimonas</taxon>
    </lineage>
</organism>